<accession>A0A6P1NH85</accession>
<gene>
    <name evidence="2" type="ORF">GT348_00675</name>
</gene>
<dbReference type="InterPro" id="IPR006637">
    <property type="entry name" value="ChW"/>
</dbReference>
<evidence type="ECO:0000256" key="1">
    <source>
        <dbReference type="SAM" id="MobiDB-lite"/>
    </source>
</evidence>
<proteinExistence type="predicted"/>
<evidence type="ECO:0000313" key="2">
    <source>
        <dbReference type="EMBL" id="QHI95022.1"/>
    </source>
</evidence>
<evidence type="ECO:0000313" key="3">
    <source>
        <dbReference type="Proteomes" id="UP000463975"/>
    </source>
</evidence>
<name>A0A6P1NH85_9PROT</name>
<dbReference type="Proteomes" id="UP000463975">
    <property type="component" value="Chromosome"/>
</dbReference>
<dbReference type="AlphaFoldDB" id="A0A6P1NH85"/>
<dbReference type="KEGG" id="bomb:GT348_00675"/>
<evidence type="ECO:0008006" key="4">
    <source>
        <dbReference type="Google" id="ProtNLM"/>
    </source>
</evidence>
<dbReference type="RefSeq" id="WP_160618100.1">
    <property type="nucleotide sequence ID" value="NZ_CP047652.1"/>
</dbReference>
<feature type="region of interest" description="Disordered" evidence="1">
    <location>
        <begin position="277"/>
        <end position="297"/>
    </location>
</feature>
<dbReference type="EMBL" id="CP047652">
    <property type="protein sequence ID" value="QHI95022.1"/>
    <property type="molecule type" value="Genomic_DNA"/>
</dbReference>
<sequence>MSKVLEQQRHNSVIDLKVGAHVIFLDTGLYCVLHAPGQAEADGAGFPGVRISRAPSVKIEDVEISTFSPEGWLGANDNAALIRVNNGPAGVLVTTYQNPSSSHEAPRLQVMRLFSGQHGDGTQPQMVHPAVQGKKNENELKEISAHIQREGDVVKPIGTWVGTPGSGLWIEGFSISPMQDVGVEDIEYQAVLGKGWLSPWSDGGSFCGSRGMSLPILGMRIRLKGDTAKKMTLRLTGCFTDGTRLGPVAGVETMLESETLAPLEAFQLELVSVEGKKSPITTEKKTKKQMKRGDRSD</sequence>
<keyword evidence="3" id="KW-1185">Reference proteome</keyword>
<dbReference type="Pfam" id="PF07538">
    <property type="entry name" value="ChW"/>
    <property type="match status" value="1"/>
</dbReference>
<protein>
    <recommendedName>
        <fullName evidence="4">Hydrophobic W protein</fullName>
    </recommendedName>
</protein>
<organism evidence="2 3">
    <name type="scientific">Aristophania vespae</name>
    <dbReference type="NCBI Taxonomy" id="2697033"/>
    <lineage>
        <taxon>Bacteria</taxon>
        <taxon>Pseudomonadati</taxon>
        <taxon>Pseudomonadota</taxon>
        <taxon>Alphaproteobacteria</taxon>
        <taxon>Acetobacterales</taxon>
        <taxon>Acetobacteraceae</taxon>
        <taxon>Aristophania</taxon>
    </lineage>
</organism>
<reference evidence="2 3" key="1">
    <citation type="submission" date="2020-01" db="EMBL/GenBank/DDBJ databases">
        <title>Genome sequencing of strain KACC 21507.</title>
        <authorList>
            <person name="Heo J."/>
            <person name="Kim S.-J."/>
            <person name="Kim J.-S."/>
            <person name="Hong S.-B."/>
            <person name="Kwon S.-W."/>
        </authorList>
    </citation>
    <scope>NUCLEOTIDE SEQUENCE [LARGE SCALE GENOMIC DNA]</scope>
    <source>
        <strain evidence="2 3">KACC 21507</strain>
    </source>
</reference>